<proteinExistence type="predicted"/>
<feature type="compositionally biased region" description="Basic and acidic residues" evidence="1">
    <location>
        <begin position="97"/>
        <end position="106"/>
    </location>
</feature>
<evidence type="ECO:0000256" key="1">
    <source>
        <dbReference type="SAM" id="MobiDB-lite"/>
    </source>
</evidence>
<name>A0ABD3KLQ9_EUCGL</name>
<comment type="caution">
    <text evidence="3">The sequence shown here is derived from an EMBL/GenBank/DDBJ whole genome shotgun (WGS) entry which is preliminary data.</text>
</comment>
<keyword evidence="4" id="KW-1185">Reference proteome</keyword>
<feature type="signal peptide" evidence="2">
    <location>
        <begin position="1"/>
        <end position="22"/>
    </location>
</feature>
<dbReference type="InterPro" id="IPR049306">
    <property type="entry name" value="GLV1-2"/>
</dbReference>
<gene>
    <name evidence="3" type="ORF">ACJRO7_019502</name>
</gene>
<keyword evidence="2" id="KW-0732">Signal</keyword>
<evidence type="ECO:0000313" key="3">
    <source>
        <dbReference type="EMBL" id="KAL3737981.1"/>
    </source>
</evidence>
<feature type="region of interest" description="Disordered" evidence="1">
    <location>
        <begin position="120"/>
        <end position="139"/>
    </location>
</feature>
<dbReference type="Pfam" id="PF21529">
    <property type="entry name" value="GLV1-2"/>
    <property type="match status" value="1"/>
</dbReference>
<sequence length="163" mass="18050">MSSSVALFLLSLCLFSVHACNARRFGPSVGRNPSNQMHQLGKEKEIQNLRHGKENSAEIVLARIHHEELKDLIGHLRDQQAIDGVNSGQEGSKARPLKSDQHKADAELEASSISKARLMVESADSHHNEEAISGELDEDLKGDVVAMDYAQPHRKPPIHNEEH</sequence>
<feature type="region of interest" description="Disordered" evidence="1">
    <location>
        <begin position="84"/>
        <end position="110"/>
    </location>
</feature>
<accession>A0ABD3KLQ9</accession>
<dbReference type="Proteomes" id="UP001634007">
    <property type="component" value="Unassembled WGS sequence"/>
</dbReference>
<evidence type="ECO:0000313" key="4">
    <source>
        <dbReference type="Proteomes" id="UP001634007"/>
    </source>
</evidence>
<reference evidence="3 4" key="1">
    <citation type="submission" date="2024-11" db="EMBL/GenBank/DDBJ databases">
        <title>Chromosome-level genome assembly of Eucalyptus globulus Labill. provides insights into its genome evolution.</title>
        <authorList>
            <person name="Li X."/>
        </authorList>
    </citation>
    <scope>NUCLEOTIDE SEQUENCE [LARGE SCALE GENOMIC DNA]</scope>
    <source>
        <strain evidence="3">CL2024</strain>
        <tissue evidence="3">Fresh tender leaves</tissue>
    </source>
</reference>
<dbReference type="PANTHER" id="PTHR34961">
    <property type="entry name" value="TRANSMEMBRANE PROTEIN"/>
    <property type="match status" value="1"/>
</dbReference>
<dbReference type="AlphaFoldDB" id="A0ABD3KLQ9"/>
<feature type="chain" id="PRO_5044803112" evidence="2">
    <location>
        <begin position="23"/>
        <end position="163"/>
    </location>
</feature>
<organism evidence="3 4">
    <name type="scientific">Eucalyptus globulus</name>
    <name type="common">Tasmanian blue gum</name>
    <dbReference type="NCBI Taxonomy" id="34317"/>
    <lineage>
        <taxon>Eukaryota</taxon>
        <taxon>Viridiplantae</taxon>
        <taxon>Streptophyta</taxon>
        <taxon>Embryophyta</taxon>
        <taxon>Tracheophyta</taxon>
        <taxon>Spermatophyta</taxon>
        <taxon>Magnoliopsida</taxon>
        <taxon>eudicotyledons</taxon>
        <taxon>Gunneridae</taxon>
        <taxon>Pentapetalae</taxon>
        <taxon>rosids</taxon>
        <taxon>malvids</taxon>
        <taxon>Myrtales</taxon>
        <taxon>Myrtaceae</taxon>
        <taxon>Myrtoideae</taxon>
        <taxon>Eucalypteae</taxon>
        <taxon>Eucalyptus</taxon>
    </lineage>
</organism>
<dbReference type="InterPro" id="IPR053313">
    <property type="entry name" value="RGF"/>
</dbReference>
<dbReference type="EMBL" id="JBJKBG010000005">
    <property type="protein sequence ID" value="KAL3737981.1"/>
    <property type="molecule type" value="Genomic_DNA"/>
</dbReference>
<evidence type="ECO:0000256" key="2">
    <source>
        <dbReference type="SAM" id="SignalP"/>
    </source>
</evidence>
<dbReference type="PANTHER" id="PTHR34961:SF7">
    <property type="entry name" value="TRANSMEMBRANE PROTEIN"/>
    <property type="match status" value="1"/>
</dbReference>
<protein>
    <submittedName>
        <fullName evidence="3">Uncharacterized protein</fullName>
    </submittedName>
</protein>